<keyword evidence="3" id="KW-1185">Reference proteome</keyword>
<feature type="compositionally biased region" description="Basic and acidic residues" evidence="2">
    <location>
        <begin position="706"/>
        <end position="719"/>
    </location>
</feature>
<proteinExistence type="predicted"/>
<protein>
    <submittedName>
        <fullName evidence="4">GRF-type domain-containing protein</fullName>
    </submittedName>
</protein>
<feature type="region of interest" description="Disordered" evidence="2">
    <location>
        <begin position="825"/>
        <end position="844"/>
    </location>
</feature>
<evidence type="ECO:0000256" key="1">
    <source>
        <dbReference type="SAM" id="Coils"/>
    </source>
</evidence>
<feature type="region of interest" description="Disordered" evidence="2">
    <location>
        <begin position="275"/>
        <end position="309"/>
    </location>
</feature>
<evidence type="ECO:0000256" key="2">
    <source>
        <dbReference type="SAM" id="MobiDB-lite"/>
    </source>
</evidence>
<evidence type="ECO:0000313" key="4">
    <source>
        <dbReference type="WBParaSite" id="Hba_18826"/>
    </source>
</evidence>
<feature type="compositionally biased region" description="Low complexity" evidence="2">
    <location>
        <begin position="739"/>
        <end position="748"/>
    </location>
</feature>
<reference evidence="4" key="1">
    <citation type="submission" date="2016-11" db="UniProtKB">
        <authorList>
            <consortium name="WormBaseParasite"/>
        </authorList>
    </citation>
    <scope>IDENTIFICATION</scope>
</reference>
<feature type="region of interest" description="Disordered" evidence="2">
    <location>
        <begin position="703"/>
        <end position="724"/>
    </location>
</feature>
<feature type="region of interest" description="Disordered" evidence="2">
    <location>
        <begin position="739"/>
        <end position="759"/>
    </location>
</feature>
<evidence type="ECO:0000313" key="3">
    <source>
        <dbReference type="Proteomes" id="UP000095283"/>
    </source>
</evidence>
<feature type="coiled-coil region" evidence="1">
    <location>
        <begin position="463"/>
        <end position="529"/>
    </location>
</feature>
<dbReference type="WBParaSite" id="Hba_18826">
    <property type="protein sequence ID" value="Hba_18826"/>
    <property type="gene ID" value="Hba_18826"/>
</dbReference>
<feature type="compositionally biased region" description="Basic and acidic residues" evidence="2">
    <location>
        <begin position="277"/>
        <end position="288"/>
    </location>
</feature>
<feature type="compositionally biased region" description="Pro residues" evidence="2">
    <location>
        <begin position="749"/>
        <end position="758"/>
    </location>
</feature>
<feature type="coiled-coil region" evidence="1">
    <location>
        <begin position="597"/>
        <end position="645"/>
    </location>
</feature>
<accession>A0A1I7XM67</accession>
<feature type="region of interest" description="Disordered" evidence="2">
    <location>
        <begin position="861"/>
        <end position="988"/>
    </location>
</feature>
<name>A0A1I7XM67_HETBA</name>
<organism evidence="3 4">
    <name type="scientific">Heterorhabditis bacteriophora</name>
    <name type="common">Entomopathogenic nematode worm</name>
    <dbReference type="NCBI Taxonomy" id="37862"/>
    <lineage>
        <taxon>Eukaryota</taxon>
        <taxon>Metazoa</taxon>
        <taxon>Ecdysozoa</taxon>
        <taxon>Nematoda</taxon>
        <taxon>Chromadorea</taxon>
        <taxon>Rhabditida</taxon>
        <taxon>Rhabditina</taxon>
        <taxon>Rhabditomorpha</taxon>
        <taxon>Strongyloidea</taxon>
        <taxon>Heterorhabditidae</taxon>
        <taxon>Heterorhabditis</taxon>
    </lineage>
</organism>
<feature type="compositionally biased region" description="Polar residues" evidence="2">
    <location>
        <begin position="968"/>
        <end position="981"/>
    </location>
</feature>
<keyword evidence="1" id="KW-0175">Coiled coil</keyword>
<dbReference type="Proteomes" id="UP000095283">
    <property type="component" value="Unplaced"/>
</dbReference>
<sequence length="1171" mass="130714">MTSVIGEVRPCMDFALMEEDEYLVEGEEPNSSSATRSTVHSHRKCSDEEVLKLEYAESAVRSDSVMKVDKGEISSEHDKSDMDVVVLATSINFCFDPICGDEFQNTDVGIKSRSECILDDQEVSLATTEVAESQPGISSENLDIKNYDISGTILKAKCPSCGSTSEPQFVHYKKIAQSPFKKNKKNLFVWRYRCSTKACFQFFGDFYRFDKETNTFVTVGTDGKPLYEEIGEVQTEKISNGVLSFQASANSMDSTEDIDTNVDLGNFPLIDEEDRDALDHTKGRENKDVNSSGSISMQIPKPNNLYSGKGRRARNTIRKSTGYRSKLRSPSKTLSGDVIGVSCKKLPRVSSKTAMEDKSTKRFNGLDEIAVPAKKLRKGYAYVLEPPESSPTSSTSALGSVLPSRRIDFVRHEEWTQTEDDEHIRASLMEQVIENQTAAMGFDESVKLPSHISRRLLLSQKLIRSQSEQMELLRYENERLKRTVNGMATVTKTFKDGYGSEIRRLRDDVAYLKKELQFYQEELALLELRNKEVQSWDERADGYLRDICVRDRAVILANKDRDDAEKKLSDSLFMANNAKCAHCQISDKMRRHMTDEVAEKTMLLEKTQKERNELQRRAENSERIAQILSKENQKLQFELRTWKAEAERTSVELSKIKTTLDEGVLSGGSVMQTPHCESTTPQTGTPLGELLVSNGMCSSTDLYSSDMDKSKKEDSDKSAQLEVLPDECECSRSSSCDTNSLSPTSLSNLPPPPAPPGPFSSWIPKDKKVTTPPPGFYFQSTLASSRPGHAGTAHKHSTHFKHVDAISKSVCKTLVNDKTVTPVKSKPIDSTSRNSLKATKRKTKKTTVTILTKETKQISNNAVSKSVGAEEPSGERVKSTDLPIGGYDGMKQREKKNDSASSNPTMLLLGKSNIRIPKKASMQNDRIAESPCSSQGDDTPSKVSIPGLNDPAYPATNEIRSDEKKTSTTKNHSGTQRSTGSKIDDRMKVGGTKEWKDEMNKQNSRGKSKSAVDAFESPLPFNGPRSLNIPGSLGNQQSSSPLFNGIGGLRKNSPWLSPDQPLPFEPIDEAWGQRRTRSPLDSSSSNDFGCGLPWHRRESEPYNAWKRRNEYFLGFLPDILKARFAEHWGQPALPVRGGVSSWINNDSWAGNETIRHGLQRSGQQRRNFWDP</sequence>
<feature type="compositionally biased region" description="Polar residues" evidence="2">
    <location>
        <begin position="931"/>
        <end position="942"/>
    </location>
</feature>
<dbReference type="AlphaFoldDB" id="A0A1I7XM67"/>